<protein>
    <submittedName>
        <fullName evidence="2">Uncharacterized protein</fullName>
    </submittedName>
</protein>
<feature type="region of interest" description="Disordered" evidence="1">
    <location>
        <begin position="1"/>
        <end position="125"/>
    </location>
</feature>
<feature type="compositionally biased region" description="Polar residues" evidence="1">
    <location>
        <begin position="28"/>
        <end position="41"/>
    </location>
</feature>
<feature type="compositionally biased region" description="Low complexity" evidence="1">
    <location>
        <begin position="83"/>
        <end position="125"/>
    </location>
</feature>
<reference evidence="2 3" key="1">
    <citation type="submission" date="2016-09" db="EMBL/GenBank/DDBJ databases">
        <title>Streptomyces fradiae DSM40063, a candidate organism with high potential of specific P450 cytochromes.</title>
        <authorList>
            <person name="Grumaz C."/>
            <person name="Vainshtein Y."/>
            <person name="Kirstahler P."/>
            <person name="Sohn K."/>
        </authorList>
    </citation>
    <scope>NUCLEOTIDE SEQUENCE [LARGE SCALE GENOMIC DNA]</scope>
    <source>
        <strain evidence="2 3">DSM 40063</strain>
    </source>
</reference>
<dbReference type="Proteomes" id="UP000194318">
    <property type="component" value="Unassembled WGS sequence"/>
</dbReference>
<gene>
    <name evidence="2" type="ORF">BG846_01478</name>
</gene>
<comment type="caution">
    <text evidence="2">The sequence shown here is derived from an EMBL/GenBank/DDBJ whole genome shotgun (WGS) entry which is preliminary data.</text>
</comment>
<dbReference type="EMBL" id="MIFZ01000129">
    <property type="protein sequence ID" value="OSY52843.1"/>
    <property type="molecule type" value="Genomic_DNA"/>
</dbReference>
<feature type="compositionally biased region" description="Low complexity" evidence="1">
    <location>
        <begin position="9"/>
        <end position="20"/>
    </location>
</feature>
<evidence type="ECO:0000256" key="1">
    <source>
        <dbReference type="SAM" id="MobiDB-lite"/>
    </source>
</evidence>
<accession>A0A1Y2NZ65</accession>
<feature type="compositionally biased region" description="Low complexity" evidence="1">
    <location>
        <begin position="49"/>
        <end position="58"/>
    </location>
</feature>
<organism evidence="2 3">
    <name type="scientific">Streptomyces fradiae ATCC 10745 = DSM 40063</name>
    <dbReference type="NCBI Taxonomy" id="1319510"/>
    <lineage>
        <taxon>Bacteria</taxon>
        <taxon>Bacillati</taxon>
        <taxon>Actinomycetota</taxon>
        <taxon>Actinomycetes</taxon>
        <taxon>Kitasatosporales</taxon>
        <taxon>Streptomycetaceae</taxon>
        <taxon>Streptomyces</taxon>
    </lineage>
</organism>
<proteinExistence type="predicted"/>
<evidence type="ECO:0000313" key="3">
    <source>
        <dbReference type="Proteomes" id="UP000194318"/>
    </source>
</evidence>
<evidence type="ECO:0000313" key="2">
    <source>
        <dbReference type="EMBL" id="OSY52843.1"/>
    </source>
</evidence>
<name>A0A1Y2NZ65_STRFR</name>
<sequence length="125" mass="12366">MATAPPPTTRTTAGRVGAAPSRALHQPVSVSAARTETTVTHSRAGAGGTTMASSGSRAPTVKARKLAPAACHGLVRSSGSMPSSTRAWARSASRSVSCTAASRATSRLSPRSASRSVSSSSSASG</sequence>
<dbReference type="AlphaFoldDB" id="A0A1Y2NZ65"/>